<dbReference type="GO" id="GO:0005739">
    <property type="term" value="C:mitochondrion"/>
    <property type="evidence" value="ECO:0007669"/>
    <property type="project" value="TreeGrafter"/>
</dbReference>
<dbReference type="InterPro" id="IPR043132">
    <property type="entry name" value="BCAT-like_C"/>
</dbReference>
<dbReference type="GO" id="GO:0009098">
    <property type="term" value="P:L-leucine biosynthetic process"/>
    <property type="evidence" value="ECO:0007669"/>
    <property type="project" value="TreeGrafter"/>
</dbReference>
<keyword evidence="7 11" id="KW-0100">Branched-chain amino acid biosynthesis</keyword>
<evidence type="ECO:0000256" key="2">
    <source>
        <dbReference type="ARBA" id="ARBA00009320"/>
    </source>
</evidence>
<evidence type="ECO:0000256" key="3">
    <source>
        <dbReference type="ARBA" id="ARBA00022576"/>
    </source>
</evidence>
<evidence type="ECO:0000256" key="6">
    <source>
        <dbReference type="ARBA" id="ARBA00022898"/>
    </source>
</evidence>
<dbReference type="NCBIfam" id="NF009897">
    <property type="entry name" value="PRK13357.1"/>
    <property type="match status" value="1"/>
</dbReference>
<evidence type="ECO:0000256" key="8">
    <source>
        <dbReference type="PIRSR" id="PIRSR006468-1"/>
    </source>
</evidence>
<keyword evidence="3 11" id="KW-0032">Aminotransferase</keyword>
<dbReference type="FunFam" id="3.30.470.10:FF:000002">
    <property type="entry name" value="Branched-chain-amino-acid aminotransferase"/>
    <property type="match status" value="1"/>
</dbReference>
<evidence type="ECO:0000256" key="4">
    <source>
        <dbReference type="ARBA" id="ARBA00022605"/>
    </source>
</evidence>
<dbReference type="PANTHER" id="PTHR11825">
    <property type="entry name" value="SUBGROUP IIII AMINOTRANSFERASE"/>
    <property type="match status" value="1"/>
</dbReference>
<keyword evidence="4 11" id="KW-0028">Amino-acid biosynthesis</keyword>
<dbReference type="InterPro" id="IPR005786">
    <property type="entry name" value="B_amino_transII"/>
</dbReference>
<organism evidence="12 13">
    <name type="scientific">Exaiptasia diaphana</name>
    <name type="common">Tropical sea anemone</name>
    <name type="synonym">Aiptasia pulchella</name>
    <dbReference type="NCBI Taxonomy" id="2652724"/>
    <lineage>
        <taxon>Eukaryota</taxon>
        <taxon>Metazoa</taxon>
        <taxon>Cnidaria</taxon>
        <taxon>Anthozoa</taxon>
        <taxon>Hexacorallia</taxon>
        <taxon>Actiniaria</taxon>
        <taxon>Aiptasiidae</taxon>
        <taxon>Exaiptasia</taxon>
    </lineage>
</organism>
<protein>
    <recommendedName>
        <fullName evidence="11">Branched-chain-amino-acid aminotransferase</fullName>
        <ecNumber evidence="11">2.6.1.42</ecNumber>
    </recommendedName>
</protein>
<evidence type="ECO:0000256" key="10">
    <source>
        <dbReference type="RuleBase" id="RU004516"/>
    </source>
</evidence>
<comment type="catalytic activity">
    <reaction evidence="11">
        <text>L-leucine + 2-oxoglutarate = 4-methyl-2-oxopentanoate + L-glutamate</text>
        <dbReference type="Rhea" id="RHEA:18321"/>
        <dbReference type="ChEBI" id="CHEBI:16810"/>
        <dbReference type="ChEBI" id="CHEBI:17865"/>
        <dbReference type="ChEBI" id="CHEBI:29985"/>
        <dbReference type="ChEBI" id="CHEBI:57427"/>
        <dbReference type="EC" id="2.6.1.42"/>
    </reaction>
</comment>
<dbReference type="SUPFAM" id="SSF56752">
    <property type="entry name" value="D-aminoacid aminotransferase-like PLP-dependent enzymes"/>
    <property type="match status" value="1"/>
</dbReference>
<dbReference type="GeneID" id="110250213"/>
<keyword evidence="5 11" id="KW-0808">Transferase</keyword>
<evidence type="ECO:0000256" key="7">
    <source>
        <dbReference type="ARBA" id="ARBA00023304"/>
    </source>
</evidence>
<dbReference type="EnsemblMetazoa" id="XM_021056822.2">
    <property type="protein sequence ID" value="XP_020912481.1"/>
    <property type="gene ID" value="LOC110250213"/>
</dbReference>
<dbReference type="KEGG" id="epa:110250213"/>
<dbReference type="InterPro" id="IPR043131">
    <property type="entry name" value="BCAT-like_N"/>
</dbReference>
<evidence type="ECO:0000256" key="11">
    <source>
        <dbReference type="RuleBase" id="RU004517"/>
    </source>
</evidence>
<dbReference type="InterPro" id="IPR001544">
    <property type="entry name" value="Aminotrans_IV"/>
</dbReference>
<evidence type="ECO:0000256" key="1">
    <source>
        <dbReference type="ARBA" id="ARBA00001933"/>
    </source>
</evidence>
<dbReference type="PIRSF" id="PIRSF006468">
    <property type="entry name" value="BCAT1"/>
    <property type="match status" value="1"/>
</dbReference>
<name>A0A913Y091_EXADI</name>
<evidence type="ECO:0000256" key="9">
    <source>
        <dbReference type="RuleBase" id="RU004106"/>
    </source>
</evidence>
<dbReference type="AlphaFoldDB" id="A0A913Y091"/>
<comment type="similarity">
    <text evidence="2 9">Belongs to the class-IV pyridoxal-phosphate-dependent aminotransferase family.</text>
</comment>
<sequence>MAARFGLHRFNTFSVNPLFLRRVLLNERLAAGSFVRHQSSYQDVQANQLIIEKTSKPKPKPDNNTLVFGKEFSDHALMIEWTATGGWATPKVVPYGTMQLSPATSALHYGLECFEGMKAYRGVDNKIRLFRPMENMKRMNHSASRASLPEFNGSEVVKCIQELIRVDKEWVPYSDTCSLYIRPTLIGTQPSLGVAKSDNALLYVILSPVGPYFKTGSFNPVALLADPQYVRAWPGGVGDCKMGGNYGPTILTQQIAEKQGLQQVLWLFGEDHQITEVGTMNMFMLWINEQGEKELVTPPLNGLILPGVTRSSLLALGKKWDEFQVTEREFNMKDLLKAVNENRVLEMFGSGTACVVCPINRIFYQGKNIMIPTMENLDVTKRLYDELTGIQYGRLDGPEGWIVEVD</sequence>
<comment type="catalytic activity">
    <reaction evidence="11">
        <text>L-valine + 2-oxoglutarate = 3-methyl-2-oxobutanoate + L-glutamate</text>
        <dbReference type="Rhea" id="RHEA:24813"/>
        <dbReference type="ChEBI" id="CHEBI:11851"/>
        <dbReference type="ChEBI" id="CHEBI:16810"/>
        <dbReference type="ChEBI" id="CHEBI:29985"/>
        <dbReference type="ChEBI" id="CHEBI:57762"/>
        <dbReference type="EC" id="2.6.1.42"/>
    </reaction>
</comment>
<evidence type="ECO:0000256" key="5">
    <source>
        <dbReference type="ARBA" id="ARBA00022679"/>
    </source>
</evidence>
<dbReference type="FunFam" id="3.20.10.10:FF:000007">
    <property type="entry name" value="Branched-chain-amino-acid aminotransferase, mitochondrial"/>
    <property type="match status" value="1"/>
</dbReference>
<dbReference type="Gene3D" id="3.30.470.10">
    <property type="match status" value="1"/>
</dbReference>
<accession>A0A913Y091</accession>
<dbReference type="InterPro" id="IPR033939">
    <property type="entry name" value="BCAT_family"/>
</dbReference>
<dbReference type="GO" id="GO:0009099">
    <property type="term" value="P:L-valine biosynthetic process"/>
    <property type="evidence" value="ECO:0007669"/>
    <property type="project" value="TreeGrafter"/>
</dbReference>
<dbReference type="PROSITE" id="PS00770">
    <property type="entry name" value="AA_TRANSFER_CLASS_4"/>
    <property type="match status" value="1"/>
</dbReference>
<feature type="modified residue" description="N6-(pyridoxal phosphate)lysine" evidence="8">
    <location>
        <position position="241"/>
    </location>
</feature>
<dbReference type="OrthoDB" id="1732691at2759"/>
<dbReference type="PANTHER" id="PTHR11825:SF44">
    <property type="entry name" value="BRANCHED-CHAIN-AMINO-ACID AMINOTRANSFERASE"/>
    <property type="match status" value="1"/>
</dbReference>
<comment type="cofactor">
    <cofactor evidence="1 10">
        <name>pyridoxal 5'-phosphate</name>
        <dbReference type="ChEBI" id="CHEBI:597326"/>
    </cofactor>
</comment>
<dbReference type="InterPro" id="IPR036038">
    <property type="entry name" value="Aminotransferase-like"/>
</dbReference>
<comment type="catalytic activity">
    <reaction evidence="11">
        <text>L-isoleucine + 2-oxoglutarate = (S)-3-methyl-2-oxopentanoate + L-glutamate</text>
        <dbReference type="Rhea" id="RHEA:24801"/>
        <dbReference type="ChEBI" id="CHEBI:16810"/>
        <dbReference type="ChEBI" id="CHEBI:29985"/>
        <dbReference type="ChEBI" id="CHEBI:35146"/>
        <dbReference type="ChEBI" id="CHEBI:58045"/>
        <dbReference type="EC" id="2.6.1.42"/>
    </reaction>
</comment>
<dbReference type="Gene3D" id="3.20.10.10">
    <property type="entry name" value="D-amino Acid Aminotransferase, subunit A, domain 2"/>
    <property type="match status" value="1"/>
</dbReference>
<dbReference type="RefSeq" id="XP_020912481.1">
    <property type="nucleotide sequence ID" value="XM_021056822.2"/>
</dbReference>
<evidence type="ECO:0000313" key="13">
    <source>
        <dbReference type="Proteomes" id="UP000887567"/>
    </source>
</evidence>
<dbReference type="NCBIfam" id="TIGR01123">
    <property type="entry name" value="ilvE_II"/>
    <property type="match status" value="1"/>
</dbReference>
<dbReference type="Proteomes" id="UP000887567">
    <property type="component" value="Unplaced"/>
</dbReference>
<dbReference type="GO" id="GO:0004084">
    <property type="term" value="F:branched-chain-amino-acid transaminase activity"/>
    <property type="evidence" value="ECO:0007669"/>
    <property type="project" value="UniProtKB-EC"/>
</dbReference>
<keyword evidence="6 10" id="KW-0663">Pyridoxal phosphate</keyword>
<dbReference type="EC" id="2.6.1.42" evidence="11"/>
<dbReference type="InterPro" id="IPR018300">
    <property type="entry name" value="Aminotrans_IV_CS"/>
</dbReference>
<evidence type="ECO:0000313" key="12">
    <source>
        <dbReference type="EnsemblMetazoa" id="XP_020912481.1"/>
    </source>
</evidence>
<dbReference type="Pfam" id="PF01063">
    <property type="entry name" value="Aminotran_4"/>
    <property type="match status" value="1"/>
</dbReference>
<proteinExistence type="inferred from homology"/>
<dbReference type="CDD" id="cd01557">
    <property type="entry name" value="BCAT_beta_family"/>
    <property type="match status" value="1"/>
</dbReference>
<reference evidence="12" key="1">
    <citation type="submission" date="2022-11" db="UniProtKB">
        <authorList>
            <consortium name="EnsemblMetazoa"/>
        </authorList>
    </citation>
    <scope>IDENTIFICATION</scope>
</reference>
<keyword evidence="13" id="KW-1185">Reference proteome</keyword>